<evidence type="ECO:0000256" key="3">
    <source>
        <dbReference type="SAM" id="Coils"/>
    </source>
</evidence>
<feature type="compositionally biased region" description="Polar residues" evidence="4">
    <location>
        <begin position="571"/>
        <end position="582"/>
    </location>
</feature>
<reference evidence="6 7" key="1">
    <citation type="journal article" date="2016" name="Nat. Commun.">
        <title>Thousands of microbial genomes shed light on interconnected biogeochemical processes in an aquifer system.</title>
        <authorList>
            <person name="Anantharaman K."/>
            <person name="Brown C.T."/>
            <person name="Hug L.A."/>
            <person name="Sharon I."/>
            <person name="Castelle C.J."/>
            <person name="Probst A.J."/>
            <person name="Thomas B.C."/>
            <person name="Singh A."/>
            <person name="Wilkins M.J."/>
            <person name="Karaoz U."/>
            <person name="Brodie E.L."/>
            <person name="Williams K.H."/>
            <person name="Hubbard S.S."/>
            <person name="Banfield J.F."/>
        </authorList>
    </citation>
    <scope>NUCLEOTIDE SEQUENCE [LARGE SCALE GENOMIC DNA]</scope>
</reference>
<dbReference type="Gene3D" id="2.40.30.170">
    <property type="match status" value="1"/>
</dbReference>
<dbReference type="Gene3D" id="2.40.420.20">
    <property type="match status" value="1"/>
</dbReference>
<evidence type="ECO:0000256" key="2">
    <source>
        <dbReference type="ARBA" id="ARBA00023054"/>
    </source>
</evidence>
<dbReference type="InterPro" id="IPR050465">
    <property type="entry name" value="UPF0194_transport"/>
</dbReference>
<protein>
    <recommendedName>
        <fullName evidence="8">Membrane fusion protein biotin-lipoyl like domain-containing protein</fullName>
    </recommendedName>
</protein>
<keyword evidence="5" id="KW-0472">Membrane</keyword>
<dbReference type="STRING" id="1798525.A3G90_02600"/>
<dbReference type="PANTHER" id="PTHR32347">
    <property type="entry name" value="EFFLUX SYSTEM COMPONENT YKNX-RELATED"/>
    <property type="match status" value="1"/>
</dbReference>
<accession>A0A1F6FGE5</accession>
<name>A0A1F6FGE5_9BACT</name>
<evidence type="ECO:0000313" key="6">
    <source>
        <dbReference type="EMBL" id="OGG84934.1"/>
    </source>
</evidence>
<evidence type="ECO:0000256" key="4">
    <source>
        <dbReference type="SAM" id="MobiDB-lite"/>
    </source>
</evidence>
<dbReference type="GO" id="GO:0030313">
    <property type="term" value="C:cell envelope"/>
    <property type="evidence" value="ECO:0007669"/>
    <property type="project" value="UniProtKB-SubCell"/>
</dbReference>
<feature type="region of interest" description="Disordered" evidence="4">
    <location>
        <begin position="551"/>
        <end position="582"/>
    </location>
</feature>
<dbReference type="Proteomes" id="UP000177325">
    <property type="component" value="Unassembled WGS sequence"/>
</dbReference>
<evidence type="ECO:0000256" key="1">
    <source>
        <dbReference type="ARBA" id="ARBA00004196"/>
    </source>
</evidence>
<evidence type="ECO:0008006" key="8">
    <source>
        <dbReference type="Google" id="ProtNLM"/>
    </source>
</evidence>
<comment type="subcellular location">
    <subcellularLocation>
        <location evidence="1">Cell envelope</location>
    </subcellularLocation>
</comment>
<gene>
    <name evidence="6" type="ORF">A3G90_02600</name>
</gene>
<evidence type="ECO:0000256" key="5">
    <source>
        <dbReference type="SAM" id="Phobius"/>
    </source>
</evidence>
<dbReference type="EMBL" id="MFMM01000001">
    <property type="protein sequence ID" value="OGG84934.1"/>
    <property type="molecule type" value="Genomic_DNA"/>
</dbReference>
<keyword evidence="2 3" id="KW-0175">Coiled coil</keyword>
<keyword evidence="5" id="KW-0812">Transmembrane</keyword>
<proteinExistence type="predicted"/>
<dbReference type="AlphaFoldDB" id="A0A1F6FGE5"/>
<comment type="caution">
    <text evidence="6">The sequence shown here is derived from an EMBL/GenBank/DDBJ whole genome shotgun (WGS) entry which is preliminary data.</text>
</comment>
<organism evidence="6 7">
    <name type="scientific">Candidatus Kaiserbacteria bacterium RIFCSPLOWO2_12_FULL_45_26</name>
    <dbReference type="NCBI Taxonomy" id="1798525"/>
    <lineage>
        <taxon>Bacteria</taxon>
        <taxon>Candidatus Kaiseribacteriota</taxon>
    </lineage>
</organism>
<feature type="coiled-coil region" evidence="3">
    <location>
        <begin position="265"/>
        <end position="306"/>
    </location>
</feature>
<feature type="transmembrane region" description="Helical" evidence="5">
    <location>
        <begin position="12"/>
        <end position="28"/>
    </location>
</feature>
<keyword evidence="5" id="KW-1133">Transmembrane helix</keyword>
<sequence length="582" mass="63223">MNFLKKLTNYKWHLMAVIVFASGVYYYTQVYQANDTEEAQSFYVVDTVERGEVTSGIQTTGDIIAAQKLDIDVYKQLSRIDVVNVSNGSHVEAGDVLISFDKSDAYVDTESSKVAVAEARLALQEEQGNVNDPNTQIRTKENQIEGYKKTITDSKQDIEDAFRDFLNEDLETVPHADLLAALQDRTEPTLSGRYVSDVEGQYIIEVYASGADSGYSYKVSGLESMTEAVIFGKAVDLGTRGLKITFPNDTRTNDKWVVYVPNTEIATYSETKQNYETTVADLEKAIVDAEVNLANAEQELVDLKQTDSSSYRDLNVEKAETTLAEAQQRLSQNYDVVQERDIVAPFSGTVEGMENVVAGATPTGGTSDTINLGTLISDEFLTTFSLGATDVAKVSVGQKVKVTVTSFAEQPVFEATITQISSLPESTGVAQYEIQAKLEYDRTTAELVLREGMLADIEVVEEENADALRVPASAITYEQGVPKVTVVDKLTEEQQLEANRMGIVRTSGATIATYEVEVELGIVGQYYVEIVGGLSEGDIIVSSSLTESTTESVVQQAGFGPGDGGQRPAEAQTSEGGAAPSN</sequence>
<evidence type="ECO:0000313" key="7">
    <source>
        <dbReference type="Proteomes" id="UP000177325"/>
    </source>
</evidence>